<evidence type="ECO:0000313" key="2">
    <source>
        <dbReference type="Proteomes" id="UP001283361"/>
    </source>
</evidence>
<organism evidence="1 2">
    <name type="scientific">Elysia crispata</name>
    <name type="common">lettuce slug</name>
    <dbReference type="NCBI Taxonomy" id="231223"/>
    <lineage>
        <taxon>Eukaryota</taxon>
        <taxon>Metazoa</taxon>
        <taxon>Spiralia</taxon>
        <taxon>Lophotrochozoa</taxon>
        <taxon>Mollusca</taxon>
        <taxon>Gastropoda</taxon>
        <taxon>Heterobranchia</taxon>
        <taxon>Euthyneura</taxon>
        <taxon>Panpulmonata</taxon>
        <taxon>Sacoglossa</taxon>
        <taxon>Placobranchoidea</taxon>
        <taxon>Plakobranchidae</taxon>
        <taxon>Elysia</taxon>
    </lineage>
</organism>
<dbReference type="AlphaFoldDB" id="A0AAE1DGD1"/>
<proteinExistence type="predicted"/>
<protein>
    <submittedName>
        <fullName evidence="1">Uncharacterized protein</fullName>
    </submittedName>
</protein>
<dbReference type="EMBL" id="JAWDGP010004011">
    <property type="protein sequence ID" value="KAK3768840.1"/>
    <property type="molecule type" value="Genomic_DNA"/>
</dbReference>
<keyword evidence="2" id="KW-1185">Reference proteome</keyword>
<gene>
    <name evidence="1" type="ORF">RRG08_045543</name>
</gene>
<evidence type="ECO:0000313" key="1">
    <source>
        <dbReference type="EMBL" id="KAK3768840.1"/>
    </source>
</evidence>
<sequence length="124" mass="13878">MSWSAGQVPRRSRTSFIRNKVAPYCQVVIRTHSVSQCIPALPSCQWFRQVALLQEHAIVKMYQSGIVRTEGHGQSSPCTLSCRWGRTGNCRGTVAPPCTRGSMYDRRSHQQTRQTVMVAVSALI</sequence>
<name>A0AAE1DGD1_9GAST</name>
<reference evidence="1" key="1">
    <citation type="journal article" date="2023" name="G3 (Bethesda)">
        <title>A reference genome for the long-term kleptoplast-retaining sea slug Elysia crispata morphotype clarki.</title>
        <authorList>
            <person name="Eastman K.E."/>
            <person name="Pendleton A.L."/>
            <person name="Shaikh M.A."/>
            <person name="Suttiyut T."/>
            <person name="Ogas R."/>
            <person name="Tomko P."/>
            <person name="Gavelis G."/>
            <person name="Widhalm J.R."/>
            <person name="Wisecaver J.H."/>
        </authorList>
    </citation>
    <scope>NUCLEOTIDE SEQUENCE</scope>
    <source>
        <strain evidence="1">ECLA1</strain>
    </source>
</reference>
<accession>A0AAE1DGD1</accession>
<dbReference type="Proteomes" id="UP001283361">
    <property type="component" value="Unassembled WGS sequence"/>
</dbReference>
<comment type="caution">
    <text evidence="1">The sequence shown here is derived from an EMBL/GenBank/DDBJ whole genome shotgun (WGS) entry which is preliminary data.</text>
</comment>